<dbReference type="PROSITE" id="PS00455">
    <property type="entry name" value="AMP_BINDING"/>
    <property type="match status" value="1"/>
</dbReference>
<keyword evidence="8" id="KW-0276">Fatty acid metabolism</keyword>
<evidence type="ECO:0000256" key="1">
    <source>
        <dbReference type="ARBA" id="ARBA00004651"/>
    </source>
</evidence>
<protein>
    <recommendedName>
        <fullName evidence="12">long-chain-fatty-acid--CoA ligase</fullName>
        <ecNumber evidence="12">6.2.1.3</ecNumber>
    </recommendedName>
    <alternativeName>
        <fullName evidence="14">Long-chain-fatty-acid--CoA ligase</fullName>
    </alternativeName>
</protein>
<accession>A0A9P0D1U8</accession>
<dbReference type="GO" id="GO:0044539">
    <property type="term" value="P:long-chain fatty acid import into cell"/>
    <property type="evidence" value="ECO:0007669"/>
    <property type="project" value="TreeGrafter"/>
</dbReference>
<dbReference type="GO" id="GO:0004467">
    <property type="term" value="F:long-chain fatty acid-CoA ligase activity"/>
    <property type="evidence" value="ECO:0007669"/>
    <property type="project" value="UniProtKB-EC"/>
</dbReference>
<evidence type="ECO:0000256" key="10">
    <source>
        <dbReference type="ARBA" id="ARBA00023136"/>
    </source>
</evidence>
<keyword evidence="4" id="KW-1003">Cell membrane</keyword>
<dbReference type="OrthoDB" id="288590at2759"/>
<keyword evidence="9 16" id="KW-1133">Transmembrane helix</keyword>
<dbReference type="Gene3D" id="3.40.50.12780">
    <property type="entry name" value="N-terminal domain of ligase-like"/>
    <property type="match status" value="1"/>
</dbReference>
<evidence type="ECO:0000313" key="20">
    <source>
        <dbReference type="Proteomes" id="UP001153636"/>
    </source>
</evidence>
<evidence type="ECO:0000256" key="12">
    <source>
        <dbReference type="ARBA" id="ARBA00026121"/>
    </source>
</evidence>
<comment type="catalytic activity">
    <reaction evidence="11">
        <text>a long-chain fatty acid + ATP + CoA = a long-chain fatty acyl-CoA + AMP + diphosphate</text>
        <dbReference type="Rhea" id="RHEA:15421"/>
        <dbReference type="ChEBI" id="CHEBI:30616"/>
        <dbReference type="ChEBI" id="CHEBI:33019"/>
        <dbReference type="ChEBI" id="CHEBI:57287"/>
        <dbReference type="ChEBI" id="CHEBI:57560"/>
        <dbReference type="ChEBI" id="CHEBI:83139"/>
        <dbReference type="ChEBI" id="CHEBI:456215"/>
        <dbReference type="EC" id="6.2.1.3"/>
    </reaction>
    <physiologicalReaction direction="left-to-right" evidence="11">
        <dbReference type="Rhea" id="RHEA:15422"/>
    </physiologicalReaction>
</comment>
<dbReference type="GO" id="GO:0005886">
    <property type="term" value="C:plasma membrane"/>
    <property type="evidence" value="ECO:0007669"/>
    <property type="project" value="UniProtKB-SubCell"/>
</dbReference>
<evidence type="ECO:0000313" key="19">
    <source>
        <dbReference type="EMBL" id="CAH1108969.1"/>
    </source>
</evidence>
<feature type="transmembrane region" description="Helical" evidence="16">
    <location>
        <begin position="80"/>
        <end position="97"/>
    </location>
</feature>
<dbReference type="EC" id="6.2.1.3" evidence="12"/>
<dbReference type="SUPFAM" id="SSF56801">
    <property type="entry name" value="Acetyl-CoA synthetase-like"/>
    <property type="match status" value="1"/>
</dbReference>
<organism evidence="19 20">
    <name type="scientific">Psylliodes chrysocephalus</name>
    <dbReference type="NCBI Taxonomy" id="3402493"/>
    <lineage>
        <taxon>Eukaryota</taxon>
        <taxon>Metazoa</taxon>
        <taxon>Ecdysozoa</taxon>
        <taxon>Arthropoda</taxon>
        <taxon>Hexapoda</taxon>
        <taxon>Insecta</taxon>
        <taxon>Pterygota</taxon>
        <taxon>Neoptera</taxon>
        <taxon>Endopterygota</taxon>
        <taxon>Coleoptera</taxon>
        <taxon>Polyphaga</taxon>
        <taxon>Cucujiformia</taxon>
        <taxon>Chrysomeloidea</taxon>
        <taxon>Chrysomelidae</taxon>
        <taxon>Galerucinae</taxon>
        <taxon>Alticini</taxon>
        <taxon>Psylliodes</taxon>
    </lineage>
</organism>
<comment type="catalytic activity">
    <reaction evidence="13">
        <text>a very long-chain fatty acid + ATP + CoA = a very long-chain fatty acyl-CoA + AMP + diphosphate</text>
        <dbReference type="Rhea" id="RHEA:54536"/>
        <dbReference type="ChEBI" id="CHEBI:30616"/>
        <dbReference type="ChEBI" id="CHEBI:33019"/>
        <dbReference type="ChEBI" id="CHEBI:57287"/>
        <dbReference type="ChEBI" id="CHEBI:58950"/>
        <dbReference type="ChEBI" id="CHEBI:138261"/>
        <dbReference type="ChEBI" id="CHEBI:456215"/>
    </reaction>
    <physiologicalReaction direction="left-to-right" evidence="13">
        <dbReference type="Rhea" id="RHEA:54537"/>
    </physiologicalReaction>
</comment>
<comment type="similarity">
    <text evidence="2">Belongs to the ATP-dependent AMP-binding enzyme family.</text>
</comment>
<dbReference type="PANTHER" id="PTHR43107">
    <property type="entry name" value="LONG-CHAIN FATTY ACID TRANSPORT PROTEIN"/>
    <property type="match status" value="1"/>
</dbReference>
<keyword evidence="6 16" id="KW-0812">Transmembrane</keyword>
<evidence type="ECO:0000256" key="7">
    <source>
        <dbReference type="ARBA" id="ARBA00022741"/>
    </source>
</evidence>
<keyword evidence="7" id="KW-0547">Nucleotide-binding</keyword>
<evidence type="ECO:0000256" key="13">
    <source>
        <dbReference type="ARBA" id="ARBA00036527"/>
    </source>
</evidence>
<evidence type="ECO:0000256" key="11">
    <source>
        <dbReference type="ARBA" id="ARBA00024484"/>
    </source>
</evidence>
<keyword evidence="20" id="KW-1185">Reference proteome</keyword>
<dbReference type="Pfam" id="PF00501">
    <property type="entry name" value="AMP-binding"/>
    <property type="match status" value="1"/>
</dbReference>
<dbReference type="GO" id="GO:0005324">
    <property type="term" value="F:long-chain fatty acid transmembrane transporter activity"/>
    <property type="evidence" value="ECO:0007669"/>
    <property type="project" value="TreeGrafter"/>
</dbReference>
<keyword evidence="3" id="KW-0813">Transport</keyword>
<dbReference type="PANTHER" id="PTHR43107:SF21">
    <property type="entry name" value="FATTY ACID TRANSPORT PROTEIN 1, ISOFORM F-RELATED"/>
    <property type="match status" value="1"/>
</dbReference>
<dbReference type="GO" id="GO:0005789">
    <property type="term" value="C:endoplasmic reticulum membrane"/>
    <property type="evidence" value="ECO:0007669"/>
    <property type="project" value="TreeGrafter"/>
</dbReference>
<reference evidence="19" key="1">
    <citation type="submission" date="2022-01" db="EMBL/GenBank/DDBJ databases">
        <authorList>
            <person name="King R."/>
        </authorList>
    </citation>
    <scope>NUCLEOTIDE SEQUENCE</scope>
</reference>
<evidence type="ECO:0000259" key="17">
    <source>
        <dbReference type="Pfam" id="PF00501"/>
    </source>
</evidence>
<dbReference type="NCBIfam" id="NF006134">
    <property type="entry name" value="PRK08279.1"/>
    <property type="match status" value="1"/>
</dbReference>
<proteinExistence type="inferred from homology"/>
<dbReference type="AlphaFoldDB" id="A0A9P0D1U8"/>
<dbReference type="GO" id="GO:0000166">
    <property type="term" value="F:nucleotide binding"/>
    <property type="evidence" value="ECO:0007669"/>
    <property type="project" value="UniProtKB-KW"/>
</dbReference>
<feature type="domain" description="AMP-binding enzyme C-terminal" evidence="18">
    <location>
        <begin position="581"/>
        <end position="656"/>
    </location>
</feature>
<evidence type="ECO:0000256" key="6">
    <source>
        <dbReference type="ARBA" id="ARBA00022692"/>
    </source>
</evidence>
<keyword evidence="10 16" id="KW-0472">Membrane</keyword>
<sequence length="704" mass="78969">MHNGGSTTDAKVSIKSQSADVECGKSVDVQSETEENNIPRRARLSKTRPIRVLIRKLLIMAIILAVLIGLGAVIGYFLGWLFLVQLIIVAIVAYVAAGKWRWWYVAIVTVPRDLKALIGYIFLLIQVKYYQRKNLTISQIFQNHVKKHPNKPCIIFEDQEWTFAQVEEYSNKIANIFRSHGYKKGDVVALFLENKPEFVAIWLGLSKIGVVVPLINTNLRLTTLVHSITVAKTQAVIFGTELSEAMSEILDKIESEVALYQISCNNNTVNVDQKYHNLDALIKDAAPTPPQIKEKINHHDCLVYIYTSGTTGMPKAAVISNSRFIFIAGAIHWLCGFKSSDIFYTPLPLYHTAGGCMTIGQMLIYGATIVIRKKFSASGYFADCRKYKCTIAQYIGEMCRYILAVPPSDKDPVHNLRMIFGNGLRPQIWTEFIQRFHIDNVREFYGATEGNANIVNIDNTVGAIGFISRIIPSVYPISIIKVDPNTGEPVRDANGLCMTCKPNEPGVFIGKIIPNNPSRAFLGYVDQEASKKKIVYNVFHHGDSAFLSGDILVADEFGNLFFKDRTGDTFRWKGENVSTAEVEAVMSNLVDYKDVVVFGVEIRGQEGRAGMAAILDPEEKVDLNELVNGLKKSLPSYARPIFIRLLRKIDLTGTYKLKKTELQQNGFDPSKISDHIYYLDSTKGTYEKVTKEIYDKINDASIRV</sequence>
<keyword evidence="8" id="KW-0443">Lipid metabolism</keyword>
<dbReference type="Gene3D" id="3.30.300.30">
    <property type="match status" value="1"/>
</dbReference>
<dbReference type="InterPro" id="IPR042099">
    <property type="entry name" value="ANL_N_sf"/>
</dbReference>
<evidence type="ECO:0000256" key="16">
    <source>
        <dbReference type="SAM" id="Phobius"/>
    </source>
</evidence>
<keyword evidence="5" id="KW-0436">Ligase</keyword>
<gene>
    <name evidence="19" type="ORF">PSYICH_LOCUS8477</name>
</gene>
<evidence type="ECO:0000256" key="9">
    <source>
        <dbReference type="ARBA" id="ARBA00022989"/>
    </source>
</evidence>
<evidence type="ECO:0000259" key="18">
    <source>
        <dbReference type="Pfam" id="PF13193"/>
    </source>
</evidence>
<dbReference type="InterPro" id="IPR045851">
    <property type="entry name" value="AMP-bd_C_sf"/>
</dbReference>
<dbReference type="Pfam" id="PF13193">
    <property type="entry name" value="AMP-binding_C"/>
    <property type="match status" value="1"/>
</dbReference>
<evidence type="ECO:0000256" key="14">
    <source>
        <dbReference type="ARBA" id="ARBA00041297"/>
    </source>
</evidence>
<dbReference type="FunFam" id="3.40.50.12780:FF:000005">
    <property type="entry name" value="Solute carrier family 27 member 6"/>
    <property type="match status" value="1"/>
</dbReference>
<dbReference type="Proteomes" id="UP001153636">
    <property type="component" value="Chromosome 3"/>
</dbReference>
<dbReference type="InterPro" id="IPR025110">
    <property type="entry name" value="AMP-bd_C"/>
</dbReference>
<evidence type="ECO:0000256" key="2">
    <source>
        <dbReference type="ARBA" id="ARBA00006432"/>
    </source>
</evidence>
<feature type="domain" description="AMP-dependent synthetase/ligase" evidence="17">
    <location>
        <begin position="141"/>
        <end position="492"/>
    </location>
</feature>
<feature type="transmembrane region" description="Helical" evidence="16">
    <location>
        <begin position="104"/>
        <end position="125"/>
    </location>
</feature>
<dbReference type="FunFam" id="3.30.300.30:FF:000002">
    <property type="entry name" value="Long-chain fatty acid transport protein 1"/>
    <property type="match status" value="1"/>
</dbReference>
<comment type="catalytic activity">
    <reaction evidence="15">
        <text>tetracosanoate + ATP + CoA = tetracosanoyl-CoA + AMP + diphosphate</text>
        <dbReference type="Rhea" id="RHEA:33639"/>
        <dbReference type="ChEBI" id="CHEBI:30616"/>
        <dbReference type="ChEBI" id="CHEBI:31014"/>
        <dbReference type="ChEBI" id="CHEBI:33019"/>
        <dbReference type="ChEBI" id="CHEBI:57287"/>
        <dbReference type="ChEBI" id="CHEBI:65052"/>
        <dbReference type="ChEBI" id="CHEBI:456215"/>
    </reaction>
    <physiologicalReaction direction="left-to-right" evidence="15">
        <dbReference type="Rhea" id="RHEA:33640"/>
    </physiologicalReaction>
</comment>
<evidence type="ECO:0000256" key="8">
    <source>
        <dbReference type="ARBA" id="ARBA00022832"/>
    </source>
</evidence>
<comment type="subcellular location">
    <subcellularLocation>
        <location evidence="1">Cell membrane</location>
        <topology evidence="1">Multi-pass membrane protein</topology>
    </subcellularLocation>
</comment>
<evidence type="ECO:0000256" key="5">
    <source>
        <dbReference type="ARBA" id="ARBA00022598"/>
    </source>
</evidence>
<evidence type="ECO:0000256" key="4">
    <source>
        <dbReference type="ARBA" id="ARBA00022475"/>
    </source>
</evidence>
<dbReference type="InterPro" id="IPR000873">
    <property type="entry name" value="AMP-dep_synth/lig_dom"/>
</dbReference>
<name>A0A9P0D1U8_9CUCU</name>
<feature type="transmembrane region" description="Helical" evidence="16">
    <location>
        <begin position="53"/>
        <end position="74"/>
    </location>
</feature>
<evidence type="ECO:0000256" key="3">
    <source>
        <dbReference type="ARBA" id="ARBA00022448"/>
    </source>
</evidence>
<dbReference type="InterPro" id="IPR020845">
    <property type="entry name" value="AMP-binding_CS"/>
</dbReference>
<dbReference type="EMBL" id="OV651815">
    <property type="protein sequence ID" value="CAH1108969.1"/>
    <property type="molecule type" value="Genomic_DNA"/>
</dbReference>
<evidence type="ECO:0000256" key="15">
    <source>
        <dbReference type="ARBA" id="ARBA00048666"/>
    </source>
</evidence>